<organism evidence="2 3">
    <name type="scientific">Pseudochryseolinea flava</name>
    <dbReference type="NCBI Taxonomy" id="2059302"/>
    <lineage>
        <taxon>Bacteria</taxon>
        <taxon>Pseudomonadati</taxon>
        <taxon>Bacteroidota</taxon>
        <taxon>Cytophagia</taxon>
        <taxon>Cytophagales</taxon>
        <taxon>Fulvivirgaceae</taxon>
        <taxon>Pseudochryseolinea</taxon>
    </lineage>
</organism>
<proteinExistence type="predicted"/>
<comment type="caution">
    <text evidence="2">The sequence shown here is derived from an EMBL/GenBank/DDBJ whole genome shotgun (WGS) entry which is preliminary data.</text>
</comment>
<evidence type="ECO:0000313" key="2">
    <source>
        <dbReference type="EMBL" id="RAV99828.1"/>
    </source>
</evidence>
<feature type="region of interest" description="Disordered" evidence="1">
    <location>
        <begin position="1"/>
        <end position="59"/>
    </location>
</feature>
<dbReference type="EMBL" id="QMFY01000009">
    <property type="protein sequence ID" value="RAV99828.1"/>
    <property type="molecule type" value="Genomic_DNA"/>
</dbReference>
<protein>
    <submittedName>
        <fullName evidence="2">Uncharacterized protein</fullName>
    </submittedName>
</protein>
<reference evidence="2 3" key="1">
    <citation type="submission" date="2018-06" db="EMBL/GenBank/DDBJ databases">
        <title>Chryseolinea flavus sp. nov., a member of the phylum Bacteroidetes isolated from soil.</title>
        <authorList>
            <person name="Li Y."/>
            <person name="Wang J."/>
        </authorList>
    </citation>
    <scope>NUCLEOTIDE SEQUENCE [LARGE SCALE GENOMIC DNA]</scope>
    <source>
        <strain evidence="2 3">SDU1-6</strain>
    </source>
</reference>
<dbReference type="Proteomes" id="UP000251889">
    <property type="component" value="Unassembled WGS sequence"/>
</dbReference>
<dbReference type="RefSeq" id="WP_112748175.1">
    <property type="nucleotide sequence ID" value="NZ_QMFY01000009.1"/>
</dbReference>
<evidence type="ECO:0000256" key="1">
    <source>
        <dbReference type="SAM" id="MobiDB-lite"/>
    </source>
</evidence>
<evidence type="ECO:0000313" key="3">
    <source>
        <dbReference type="Proteomes" id="UP000251889"/>
    </source>
</evidence>
<accession>A0A364XZM5</accession>
<gene>
    <name evidence="2" type="ORF">DQQ10_17450</name>
</gene>
<name>A0A364XZM5_9BACT</name>
<dbReference type="AlphaFoldDB" id="A0A364XZM5"/>
<feature type="compositionally biased region" description="Basic and acidic residues" evidence="1">
    <location>
        <begin position="24"/>
        <end position="59"/>
    </location>
</feature>
<keyword evidence="3" id="KW-1185">Reference proteome</keyword>
<sequence length="59" mass="6805">MKNEQKPKSEAKPQAGPLNQKTEQASRAEENPRKKNEQSIDKEMEKRAQENRTPKGENL</sequence>
<feature type="compositionally biased region" description="Basic and acidic residues" evidence="1">
    <location>
        <begin position="1"/>
        <end position="11"/>
    </location>
</feature>